<feature type="compositionally biased region" description="Basic and acidic residues" evidence="1">
    <location>
        <begin position="156"/>
        <end position="185"/>
    </location>
</feature>
<feature type="signal peptide" evidence="2">
    <location>
        <begin position="1"/>
        <end position="18"/>
    </location>
</feature>
<feature type="region of interest" description="Disordered" evidence="1">
    <location>
        <begin position="112"/>
        <end position="185"/>
    </location>
</feature>
<dbReference type="STRING" id="983967.A0A1E4SXW1"/>
<feature type="compositionally biased region" description="Acidic residues" evidence="1">
    <location>
        <begin position="133"/>
        <end position="155"/>
    </location>
</feature>
<dbReference type="AlphaFoldDB" id="A0A1E4SXW1"/>
<feature type="chain" id="PRO_5009162955" description="Extracellular membrane protein CFEM domain-containing protein" evidence="2">
    <location>
        <begin position="19"/>
        <end position="523"/>
    </location>
</feature>
<protein>
    <recommendedName>
        <fullName evidence="5">Extracellular membrane protein CFEM domain-containing protein</fullName>
    </recommendedName>
</protein>
<sequence>MIFVSLLTLLTLVCTTWATPPACVLACVNRFGYACEQGHLDFPCLCSARVHFMDCLIETCPFGAYLPARDHYLGTCVERLPELGNNPDFNYNIPDTTTSIPLPDETEIHILPEPDIDDDHDEDDSIWYPPERGEDEEDVIEIPEEGEEPFDDIDCGDDHDHDHDHDHEDHDYDRDHEDHDYDLDHNPNDCPNEHWDDGCDYEDDYDPDYNYDYDPEYPEGDNNHDECGHCHDGEKDHDNGDCGFHDDSGYGGNHTAHDERDRYRFTKKPNNHFKTPKDDLKFGPKTDKYYEQERKAREDGKREVLLLAQAARNLRDAFMNKQKNQHEGVQFTSANQNESEMEEVPVLDLQQDTALEVSLFPDIEDNFVYLEFATPEQIYGNINTGSELEVPEIAVEVSTPDNASEFETPEPSPLDESNTGFEKIEQPVEVVNDQNSVSSIKTGAIRARTKASKVYRERRGKARTSNRSKGRARSRSRSHASAAKKPRNKTTHSKHYKDHRDYNQHIENNSDEFADHPSGNYNV</sequence>
<keyword evidence="2" id="KW-0732">Signal</keyword>
<feature type="compositionally biased region" description="Acidic residues" evidence="1">
    <location>
        <begin position="114"/>
        <end position="125"/>
    </location>
</feature>
<evidence type="ECO:0008006" key="5">
    <source>
        <dbReference type="Google" id="ProtNLM"/>
    </source>
</evidence>
<evidence type="ECO:0000256" key="2">
    <source>
        <dbReference type="SAM" id="SignalP"/>
    </source>
</evidence>
<accession>A0A1E4SXW1</accession>
<reference evidence="4" key="1">
    <citation type="submission" date="2016-04" db="EMBL/GenBank/DDBJ databases">
        <title>Comparative genomics of biotechnologically important yeasts.</title>
        <authorList>
            <consortium name="DOE Joint Genome Institute"/>
            <person name="Riley R."/>
            <person name="Haridas S."/>
            <person name="Wolfe K.H."/>
            <person name="Lopes M.R."/>
            <person name="Hittinger C.T."/>
            <person name="Goker M."/>
            <person name="Salamov A."/>
            <person name="Wisecaver J."/>
            <person name="Long T.M."/>
            <person name="Aerts A.L."/>
            <person name="Barry K."/>
            <person name="Choi C."/>
            <person name="Clum A."/>
            <person name="Coughlan A.Y."/>
            <person name="Deshpande S."/>
            <person name="Douglass A.P."/>
            <person name="Hanson S.J."/>
            <person name="Klenk H.-P."/>
            <person name="Labutti K."/>
            <person name="Lapidus A."/>
            <person name="Lindquist E."/>
            <person name="Lipzen A."/>
            <person name="Meier-Kolthoff J.P."/>
            <person name="Ohm R.A."/>
            <person name="Otillar R.P."/>
            <person name="Pangilinan J."/>
            <person name="Peng Y."/>
            <person name="Rokas A."/>
            <person name="Rosa C.A."/>
            <person name="Scheuner C."/>
            <person name="Sibirny A.A."/>
            <person name="Slot J.C."/>
            <person name="Stielow J.B."/>
            <person name="Sun H."/>
            <person name="Kurtzman C.P."/>
            <person name="Blackwell M."/>
            <person name="Grigoriev I.V."/>
            <person name="Jeffries T.W."/>
        </authorList>
    </citation>
    <scope>NUCLEOTIDE SEQUENCE [LARGE SCALE GENOMIC DNA]</scope>
    <source>
        <strain evidence="4">NRRL YB-2248</strain>
    </source>
</reference>
<evidence type="ECO:0000313" key="3">
    <source>
        <dbReference type="EMBL" id="ODV84335.1"/>
    </source>
</evidence>
<feature type="region of interest" description="Disordered" evidence="1">
    <location>
        <begin position="441"/>
        <end position="523"/>
    </location>
</feature>
<evidence type="ECO:0000313" key="4">
    <source>
        <dbReference type="Proteomes" id="UP000094801"/>
    </source>
</evidence>
<feature type="region of interest" description="Disordered" evidence="1">
    <location>
        <begin position="400"/>
        <end position="419"/>
    </location>
</feature>
<dbReference type="OrthoDB" id="3998031at2759"/>
<name>A0A1E4SXW1_9ASCO</name>
<dbReference type="Proteomes" id="UP000094801">
    <property type="component" value="Unassembled WGS sequence"/>
</dbReference>
<feature type="compositionally biased region" description="Basic residues" evidence="1">
    <location>
        <begin position="447"/>
        <end position="497"/>
    </location>
</feature>
<dbReference type="EMBL" id="KV453857">
    <property type="protein sequence ID" value="ODV84335.1"/>
    <property type="molecule type" value="Genomic_DNA"/>
</dbReference>
<proteinExistence type="predicted"/>
<gene>
    <name evidence="3" type="ORF">CANARDRAFT_29218</name>
</gene>
<organism evidence="3 4">
    <name type="scientific">[Candida] arabinofermentans NRRL YB-2248</name>
    <dbReference type="NCBI Taxonomy" id="983967"/>
    <lineage>
        <taxon>Eukaryota</taxon>
        <taxon>Fungi</taxon>
        <taxon>Dikarya</taxon>
        <taxon>Ascomycota</taxon>
        <taxon>Saccharomycotina</taxon>
        <taxon>Pichiomycetes</taxon>
        <taxon>Pichiales</taxon>
        <taxon>Pichiaceae</taxon>
        <taxon>Ogataea</taxon>
        <taxon>Ogataea/Candida clade</taxon>
    </lineage>
</organism>
<evidence type="ECO:0000256" key="1">
    <source>
        <dbReference type="SAM" id="MobiDB-lite"/>
    </source>
</evidence>
<keyword evidence="4" id="KW-1185">Reference proteome</keyword>